<gene>
    <name evidence="1" type="ORF">CEXT_290071</name>
</gene>
<accession>A0AAV4NF25</accession>
<protein>
    <submittedName>
        <fullName evidence="1">Uncharacterized protein</fullName>
    </submittedName>
</protein>
<evidence type="ECO:0000313" key="2">
    <source>
        <dbReference type="Proteomes" id="UP001054945"/>
    </source>
</evidence>
<dbReference type="AlphaFoldDB" id="A0AAV4NF25"/>
<name>A0AAV4NF25_CAEEX</name>
<keyword evidence="2" id="KW-1185">Reference proteome</keyword>
<sequence>MGVLRNMGGINIWETTSEFVGGFRRKDVQVPHIRDYPTGFTRSRSPVRYRVEPDEGSGLVWYPIELLKRKSHRRFFSRFSNSYLGMARMLELDRSETEKSSDLLSFQLQRSFHYQRSSWSSGENANLRLFRN</sequence>
<evidence type="ECO:0000313" key="1">
    <source>
        <dbReference type="EMBL" id="GIX83248.1"/>
    </source>
</evidence>
<organism evidence="1 2">
    <name type="scientific">Caerostris extrusa</name>
    <name type="common">Bark spider</name>
    <name type="synonym">Caerostris bankana</name>
    <dbReference type="NCBI Taxonomy" id="172846"/>
    <lineage>
        <taxon>Eukaryota</taxon>
        <taxon>Metazoa</taxon>
        <taxon>Ecdysozoa</taxon>
        <taxon>Arthropoda</taxon>
        <taxon>Chelicerata</taxon>
        <taxon>Arachnida</taxon>
        <taxon>Araneae</taxon>
        <taxon>Araneomorphae</taxon>
        <taxon>Entelegynae</taxon>
        <taxon>Araneoidea</taxon>
        <taxon>Araneidae</taxon>
        <taxon>Caerostris</taxon>
    </lineage>
</organism>
<reference evidence="1 2" key="1">
    <citation type="submission" date="2021-06" db="EMBL/GenBank/DDBJ databases">
        <title>Caerostris extrusa draft genome.</title>
        <authorList>
            <person name="Kono N."/>
            <person name="Arakawa K."/>
        </authorList>
    </citation>
    <scope>NUCLEOTIDE SEQUENCE [LARGE SCALE GENOMIC DNA]</scope>
</reference>
<proteinExistence type="predicted"/>
<dbReference type="Proteomes" id="UP001054945">
    <property type="component" value="Unassembled WGS sequence"/>
</dbReference>
<dbReference type="EMBL" id="BPLR01003310">
    <property type="protein sequence ID" value="GIX83248.1"/>
    <property type="molecule type" value="Genomic_DNA"/>
</dbReference>
<comment type="caution">
    <text evidence="1">The sequence shown here is derived from an EMBL/GenBank/DDBJ whole genome shotgun (WGS) entry which is preliminary data.</text>
</comment>